<dbReference type="AlphaFoldDB" id="A0A510V345"/>
<name>A0A510V345_9CELL</name>
<reference evidence="2 3" key="1">
    <citation type="submission" date="2019-07" db="EMBL/GenBank/DDBJ databases">
        <title>Whole genome shotgun sequence of Cellulomonas xylanilytica NBRC 101102.</title>
        <authorList>
            <person name="Hosoyama A."/>
            <person name="Uohara A."/>
            <person name="Ohji S."/>
            <person name="Ichikawa N."/>
        </authorList>
    </citation>
    <scope>NUCLEOTIDE SEQUENCE [LARGE SCALE GENOMIC DNA]</scope>
    <source>
        <strain evidence="2 3">NBRC 101102</strain>
    </source>
</reference>
<evidence type="ECO:0000256" key="1">
    <source>
        <dbReference type="SAM" id="MobiDB-lite"/>
    </source>
</evidence>
<keyword evidence="3" id="KW-1185">Reference proteome</keyword>
<evidence type="ECO:0000313" key="2">
    <source>
        <dbReference type="EMBL" id="GEK21298.1"/>
    </source>
</evidence>
<proteinExistence type="predicted"/>
<dbReference type="Proteomes" id="UP000321118">
    <property type="component" value="Unassembled WGS sequence"/>
</dbReference>
<protein>
    <submittedName>
        <fullName evidence="2">Uncharacterized protein</fullName>
    </submittedName>
</protein>
<dbReference type="EMBL" id="BJUB01000005">
    <property type="protein sequence ID" value="GEK21298.1"/>
    <property type="molecule type" value="Genomic_DNA"/>
</dbReference>
<comment type="caution">
    <text evidence="2">The sequence shown here is derived from an EMBL/GenBank/DDBJ whole genome shotgun (WGS) entry which is preliminary data.</text>
</comment>
<accession>A0A510V345</accession>
<evidence type="ECO:0000313" key="3">
    <source>
        <dbReference type="Proteomes" id="UP000321118"/>
    </source>
</evidence>
<organism evidence="2 3">
    <name type="scientific">Cellulomonas xylanilytica</name>
    <dbReference type="NCBI Taxonomy" id="233583"/>
    <lineage>
        <taxon>Bacteria</taxon>
        <taxon>Bacillati</taxon>
        <taxon>Actinomycetota</taxon>
        <taxon>Actinomycetes</taxon>
        <taxon>Micrococcales</taxon>
        <taxon>Cellulomonadaceae</taxon>
        <taxon>Cellulomonas</taxon>
    </lineage>
</organism>
<sequence length="56" mass="6272">MPWRAGADIHRFGVENGEQQRPPRPDPRTPKAGHPSGRPAFEVCQAWNRGKAERPA</sequence>
<gene>
    <name evidence="2" type="ORF">CXY01_18180</name>
</gene>
<feature type="region of interest" description="Disordered" evidence="1">
    <location>
        <begin position="1"/>
        <end position="41"/>
    </location>
</feature>